<name>A0A9X2F919_9BACT</name>
<dbReference type="PROSITE" id="PS51318">
    <property type="entry name" value="TAT"/>
    <property type="match status" value="1"/>
</dbReference>
<reference evidence="3" key="1">
    <citation type="submission" date="2022-06" db="EMBL/GenBank/DDBJ databases">
        <title>Aeoliella straminimaris, a novel planctomycete from sediments.</title>
        <authorList>
            <person name="Vitorino I.R."/>
            <person name="Lage O.M."/>
        </authorList>
    </citation>
    <scope>NUCLEOTIDE SEQUENCE</scope>
    <source>
        <strain evidence="3">ICT_H6.2</strain>
    </source>
</reference>
<dbReference type="SUPFAM" id="SSF51735">
    <property type="entry name" value="NAD(P)-binding Rossmann-fold domains"/>
    <property type="match status" value="1"/>
</dbReference>
<evidence type="ECO:0000313" key="4">
    <source>
        <dbReference type="Proteomes" id="UP001155241"/>
    </source>
</evidence>
<dbReference type="RefSeq" id="WP_252852200.1">
    <property type="nucleotide sequence ID" value="NZ_JAMXLR010000033.1"/>
</dbReference>
<dbReference type="Gene3D" id="3.40.50.720">
    <property type="entry name" value="NAD(P)-binding Rossmann-like Domain"/>
    <property type="match status" value="1"/>
</dbReference>
<organism evidence="3 4">
    <name type="scientific">Aeoliella straminimaris</name>
    <dbReference type="NCBI Taxonomy" id="2954799"/>
    <lineage>
        <taxon>Bacteria</taxon>
        <taxon>Pseudomonadati</taxon>
        <taxon>Planctomycetota</taxon>
        <taxon>Planctomycetia</taxon>
        <taxon>Pirellulales</taxon>
        <taxon>Lacipirellulaceae</taxon>
        <taxon>Aeoliella</taxon>
    </lineage>
</organism>
<evidence type="ECO:0000259" key="1">
    <source>
        <dbReference type="Pfam" id="PF01408"/>
    </source>
</evidence>
<gene>
    <name evidence="3" type="ORF">NG895_09250</name>
</gene>
<accession>A0A9X2F919</accession>
<dbReference type="AlphaFoldDB" id="A0A9X2F919"/>
<keyword evidence="4" id="KW-1185">Reference proteome</keyword>
<feature type="domain" description="Gfo/Idh/MocA-like oxidoreductase bacterial type C-terminal" evidence="2">
    <location>
        <begin position="188"/>
        <end position="260"/>
    </location>
</feature>
<evidence type="ECO:0000313" key="3">
    <source>
        <dbReference type="EMBL" id="MCO6044094.1"/>
    </source>
</evidence>
<feature type="domain" description="Gfo/Idh/MocA-like oxidoreductase bacterial type C-terminal" evidence="2">
    <location>
        <begin position="353"/>
        <end position="425"/>
    </location>
</feature>
<feature type="domain" description="Gfo/Idh/MocA-like oxidoreductase N-terminal" evidence="1">
    <location>
        <begin position="33"/>
        <end position="156"/>
    </location>
</feature>
<dbReference type="Pfam" id="PF19051">
    <property type="entry name" value="GFO_IDH_MocA_C2"/>
    <property type="match status" value="2"/>
</dbReference>
<proteinExistence type="predicted"/>
<dbReference type="InterPro" id="IPR036291">
    <property type="entry name" value="NAD(P)-bd_dom_sf"/>
</dbReference>
<dbReference type="InterPro" id="IPR050463">
    <property type="entry name" value="Gfo/Idh/MocA_oxidrdct_glycsds"/>
</dbReference>
<dbReference type="InterPro" id="IPR006311">
    <property type="entry name" value="TAT_signal"/>
</dbReference>
<dbReference type="PANTHER" id="PTHR43818">
    <property type="entry name" value="BCDNA.GH03377"/>
    <property type="match status" value="1"/>
</dbReference>
<dbReference type="SUPFAM" id="SSF55347">
    <property type="entry name" value="Glyceraldehyde-3-phosphate dehydrogenase-like, C-terminal domain"/>
    <property type="match status" value="1"/>
</dbReference>
<dbReference type="EMBL" id="JAMXLR010000033">
    <property type="protein sequence ID" value="MCO6044094.1"/>
    <property type="molecule type" value="Genomic_DNA"/>
</dbReference>
<dbReference type="InterPro" id="IPR043906">
    <property type="entry name" value="Gfo/Idh/MocA_OxRdtase_bact_C"/>
</dbReference>
<protein>
    <submittedName>
        <fullName evidence="3">Gfo/Idh/MocA family oxidoreductase</fullName>
    </submittedName>
</protein>
<sequence length="430" mass="48203">MTAIDRRTFVAASGAATLAATTTRAQTDRNNTVRCAVLGVNGRGKVHIDAIENVPGAEVALLCDPDAKVLHQRAGEFERKYGRRVETETDLRRVNDRSDIDVVSIATPNHWHALSSIWACQAGKDVYLEKPGSHNLWEGRKMVEAAHRYHRIVQHGVQLRSNPKLQEAVQLLRDGLIGDVYMARACVFRWRPSIGSQPNSTVPATLDWDMWQGPVAERPFSTRYVHYNWHWHWDYGNGDIGNQGVHETDMALWGLDEGLPTEITAMGGNFLWQDDRETPEVLSAMCRFGDSNKMLEIAVRPWCTNLEQGVGVGNLFYGSKGIMTIDNYNTYKTYLGRRREPGPSGTSGDPLQAHFDNFFTAVRRRDPSELNAPIETGHTSSGIAHLTNISSRLGRQLKFDPQSEKFVGDAEADTMLTRIYRAPYVVPENV</sequence>
<evidence type="ECO:0000259" key="2">
    <source>
        <dbReference type="Pfam" id="PF19051"/>
    </source>
</evidence>
<dbReference type="GO" id="GO:0000166">
    <property type="term" value="F:nucleotide binding"/>
    <property type="evidence" value="ECO:0007669"/>
    <property type="project" value="InterPro"/>
</dbReference>
<dbReference type="Proteomes" id="UP001155241">
    <property type="component" value="Unassembled WGS sequence"/>
</dbReference>
<dbReference type="InterPro" id="IPR000683">
    <property type="entry name" value="Gfo/Idh/MocA-like_OxRdtase_N"/>
</dbReference>
<comment type="caution">
    <text evidence="3">The sequence shown here is derived from an EMBL/GenBank/DDBJ whole genome shotgun (WGS) entry which is preliminary data.</text>
</comment>
<dbReference type="Pfam" id="PF01408">
    <property type="entry name" value="GFO_IDH_MocA"/>
    <property type="match status" value="1"/>
</dbReference>
<dbReference type="PANTHER" id="PTHR43818:SF5">
    <property type="entry name" value="OXIDOREDUCTASE FAMILY PROTEIN"/>
    <property type="match status" value="1"/>
</dbReference>
<dbReference type="Gene3D" id="3.30.360.10">
    <property type="entry name" value="Dihydrodipicolinate Reductase, domain 2"/>
    <property type="match status" value="1"/>
</dbReference>